<dbReference type="InterPro" id="IPR005625">
    <property type="entry name" value="PepSY-ass_TM"/>
</dbReference>
<feature type="region of interest" description="Disordered" evidence="1">
    <location>
        <begin position="508"/>
        <end position="528"/>
    </location>
</feature>
<feature type="transmembrane region" description="Helical" evidence="2">
    <location>
        <begin position="339"/>
        <end position="361"/>
    </location>
</feature>
<feature type="compositionally biased region" description="Basic and acidic residues" evidence="1">
    <location>
        <begin position="517"/>
        <end position="528"/>
    </location>
</feature>
<name>A0A8J3F4S8_9BURK</name>
<dbReference type="EMBL" id="BMDP01000001">
    <property type="protein sequence ID" value="GGI52876.1"/>
    <property type="molecule type" value="Genomic_DNA"/>
</dbReference>
<dbReference type="PANTHER" id="PTHR34219:SF4">
    <property type="entry name" value="PEPSY DOMAIN-CONTAINING PROTEIN"/>
    <property type="match status" value="1"/>
</dbReference>
<dbReference type="Pfam" id="PF03929">
    <property type="entry name" value="PepSY_TM"/>
    <property type="match status" value="1"/>
</dbReference>
<gene>
    <name evidence="3" type="ORF">GCM10011430_00500</name>
</gene>
<protein>
    <submittedName>
        <fullName evidence="3">Membrane protein</fullName>
    </submittedName>
</protein>
<dbReference type="AlphaFoldDB" id="A0A8J3F4S8"/>
<evidence type="ECO:0000313" key="3">
    <source>
        <dbReference type="EMBL" id="GGI52876.1"/>
    </source>
</evidence>
<evidence type="ECO:0000256" key="1">
    <source>
        <dbReference type="SAM" id="MobiDB-lite"/>
    </source>
</evidence>
<feature type="transmembrane region" description="Helical" evidence="2">
    <location>
        <begin position="187"/>
        <end position="211"/>
    </location>
</feature>
<reference evidence="3" key="1">
    <citation type="journal article" date="2014" name="Int. J. Syst. Evol. Microbiol.">
        <title>Complete genome sequence of Corynebacterium casei LMG S-19264T (=DSM 44701T), isolated from a smear-ripened cheese.</title>
        <authorList>
            <consortium name="US DOE Joint Genome Institute (JGI-PGF)"/>
            <person name="Walter F."/>
            <person name="Albersmeier A."/>
            <person name="Kalinowski J."/>
            <person name="Ruckert C."/>
        </authorList>
    </citation>
    <scope>NUCLEOTIDE SEQUENCE</scope>
    <source>
        <strain evidence="3">CCM 7664</strain>
    </source>
</reference>
<feature type="transmembrane region" description="Helical" evidence="2">
    <location>
        <begin position="419"/>
        <end position="437"/>
    </location>
</feature>
<feature type="transmembrane region" description="Helical" evidence="2">
    <location>
        <begin position="382"/>
        <end position="404"/>
    </location>
</feature>
<feature type="transmembrane region" description="Helical" evidence="2">
    <location>
        <begin position="444"/>
        <end position="464"/>
    </location>
</feature>
<keyword evidence="4" id="KW-1185">Reference proteome</keyword>
<feature type="transmembrane region" description="Helical" evidence="2">
    <location>
        <begin position="479"/>
        <end position="500"/>
    </location>
</feature>
<proteinExistence type="predicted"/>
<dbReference type="PANTHER" id="PTHR34219">
    <property type="entry name" value="IRON-REGULATED INNER MEMBRANE PROTEIN-RELATED"/>
    <property type="match status" value="1"/>
</dbReference>
<organism evidence="3 4">
    <name type="scientific">Oxalicibacterium solurbis</name>
    <dbReference type="NCBI Taxonomy" id="69280"/>
    <lineage>
        <taxon>Bacteria</taxon>
        <taxon>Pseudomonadati</taxon>
        <taxon>Pseudomonadota</taxon>
        <taxon>Betaproteobacteria</taxon>
        <taxon>Burkholderiales</taxon>
        <taxon>Oxalobacteraceae</taxon>
        <taxon>Oxalicibacterium</taxon>
    </lineage>
</organism>
<feature type="transmembrane region" description="Helical" evidence="2">
    <location>
        <begin position="142"/>
        <end position="166"/>
    </location>
</feature>
<reference evidence="3" key="2">
    <citation type="submission" date="2020-09" db="EMBL/GenBank/DDBJ databases">
        <authorList>
            <person name="Sun Q."/>
            <person name="Sedlacek I."/>
        </authorList>
    </citation>
    <scope>NUCLEOTIDE SEQUENCE</scope>
    <source>
        <strain evidence="3">CCM 7664</strain>
    </source>
</reference>
<keyword evidence="2" id="KW-0812">Transmembrane</keyword>
<comment type="caution">
    <text evidence="3">The sequence shown here is derived from an EMBL/GenBank/DDBJ whole genome shotgun (WGS) entry which is preliminary data.</text>
</comment>
<evidence type="ECO:0000256" key="2">
    <source>
        <dbReference type="SAM" id="Phobius"/>
    </source>
</evidence>
<dbReference type="Proteomes" id="UP000627205">
    <property type="component" value="Unassembled WGS sequence"/>
</dbReference>
<sequence>MAWLHTWSGLLVCWILFLIFAAGTSSYYRDEISSWMKPELQAATAAPVGNVQAAQNAVRALEQQAPDATRWFISLPDDRTPTMRIGWIPRAVPGEKPARFQSMLLDPATGAAMPSVRETRGGEFLYRLHFDLHYIPVRWARWIVGFCAMFMLVAIVTGVITHKRIFKDFFTFRPKKGQRSWLDAHNALGVLALPYHLMITYTGLITLMFMYMPSGVETVYKGDQQAFFADVFPSAQNGPAAGRPAALTPIAPIVERAEQQWQGAAASITINHPGDANATVSVTRQYYRHLSYLRPSMQFNGTSGELIASHGDSVSGAAETRGVLYGLHMAHFSDPLLRFLFFLCGLAGCAMVATGALLWAVKKRQGQAKAIAAGARPTFGLRLVEGMNIGVIAGLPIAFAAYFWANRLLPVGLENRIDIEARCFFIAWGVALACAHIRPSRRMWQWLLAFGGFLFMSLPVLNAFTTNLHLGVTLLHGPAVFAGFDLMALLLGCCFAYAAWRLKGGKHGVQKKPLKRPAADEKLMPEAT</sequence>
<keyword evidence="2" id="KW-0472">Membrane</keyword>
<evidence type="ECO:0000313" key="4">
    <source>
        <dbReference type="Proteomes" id="UP000627205"/>
    </source>
</evidence>
<accession>A0A8J3F4S8</accession>
<keyword evidence="2" id="KW-1133">Transmembrane helix</keyword>